<name>A0A365XYE3_9BACT</name>
<feature type="transmembrane region" description="Helical" evidence="1">
    <location>
        <begin position="33"/>
        <end position="52"/>
    </location>
</feature>
<dbReference type="AlphaFoldDB" id="A0A365XYE3"/>
<keyword evidence="3" id="KW-1185">Reference proteome</keyword>
<evidence type="ECO:0000256" key="1">
    <source>
        <dbReference type="SAM" id="Phobius"/>
    </source>
</evidence>
<proteinExistence type="predicted"/>
<evidence type="ECO:0000313" key="3">
    <source>
        <dbReference type="Proteomes" id="UP000253410"/>
    </source>
</evidence>
<keyword evidence="1" id="KW-0472">Membrane</keyword>
<keyword evidence="1" id="KW-0812">Transmembrane</keyword>
<sequence>MPLVIATVLLTAYYRKRINILEMLLYAFATEAYTVMTIGPTFNASFFIALFISIDQCYQVLSGRQPIRQEYLFVLVFPLISQILVMMVTQLYEDPFSIQGSTTSYYLRPLYFYLKNYIPLLAIGARILRERDTISFEQMLATMKKIALFACALGVVQLFVQLVLKNDILSELLGLQQRYMLEDINGLLGVRVQALFGEPKVFCAFLSLTIPVFLRDREYKSAFLVFLMAAQTSSQTFWINLFAAFIVFVLLKPIYRVRFKILASLSLIVGLFLLIASAKDFLMKYYLENRDQPVARMLLERSVSRYDTQYWQEDNQVLGIPLQRDMELPIVDFLKDHPYLLLTGYGPGNSSFIPSQYFSGQLRYMNAMEGVGGHNLNMRWFYILAEFGIFGLIFFFLLLTRVEREIPLFQRNYLVYISVCFFFSQIDLFLLIVALLCLSVPEEDEELVHEPLLT</sequence>
<feature type="transmembrane region" description="Helical" evidence="1">
    <location>
        <begin position="146"/>
        <end position="164"/>
    </location>
</feature>
<dbReference type="PANTHER" id="PTHR37422">
    <property type="entry name" value="TEICHURONIC ACID BIOSYNTHESIS PROTEIN TUAE"/>
    <property type="match status" value="1"/>
</dbReference>
<feature type="transmembrane region" description="Helical" evidence="1">
    <location>
        <begin position="72"/>
        <end position="92"/>
    </location>
</feature>
<feature type="transmembrane region" description="Helical" evidence="1">
    <location>
        <begin position="261"/>
        <end position="278"/>
    </location>
</feature>
<organism evidence="2 3">
    <name type="scientific">Chitinophaga flava</name>
    <dbReference type="NCBI Taxonomy" id="2259036"/>
    <lineage>
        <taxon>Bacteria</taxon>
        <taxon>Pseudomonadati</taxon>
        <taxon>Bacteroidota</taxon>
        <taxon>Chitinophagia</taxon>
        <taxon>Chitinophagales</taxon>
        <taxon>Chitinophagaceae</taxon>
        <taxon>Chitinophaga</taxon>
    </lineage>
</organism>
<dbReference type="PANTHER" id="PTHR37422:SF13">
    <property type="entry name" value="LIPOPOLYSACCHARIDE BIOSYNTHESIS PROTEIN PA4999-RELATED"/>
    <property type="match status" value="1"/>
</dbReference>
<dbReference type="EMBL" id="QFFJ01000001">
    <property type="protein sequence ID" value="RBL91367.1"/>
    <property type="molecule type" value="Genomic_DNA"/>
</dbReference>
<dbReference type="InterPro" id="IPR051533">
    <property type="entry name" value="WaaL-like"/>
</dbReference>
<keyword evidence="1" id="KW-1133">Transmembrane helix</keyword>
<evidence type="ECO:0008006" key="4">
    <source>
        <dbReference type="Google" id="ProtNLM"/>
    </source>
</evidence>
<feature type="transmembrane region" description="Helical" evidence="1">
    <location>
        <begin position="380"/>
        <end position="401"/>
    </location>
</feature>
<feature type="transmembrane region" description="Helical" evidence="1">
    <location>
        <begin position="104"/>
        <end position="125"/>
    </location>
</feature>
<dbReference type="Proteomes" id="UP000253410">
    <property type="component" value="Unassembled WGS sequence"/>
</dbReference>
<reference evidence="2 3" key="1">
    <citation type="submission" date="2018-05" db="EMBL/GenBank/DDBJ databases">
        <title>Chitinophaga sp. K3CV102501T nov., isolated from isolated from a monsoon evergreen broad-leaved forest soil.</title>
        <authorList>
            <person name="Lv Y."/>
        </authorList>
    </citation>
    <scope>NUCLEOTIDE SEQUENCE [LARGE SCALE GENOMIC DNA]</scope>
    <source>
        <strain evidence="2 3">GDMCC 1.1325</strain>
    </source>
</reference>
<feature type="transmembrane region" description="Helical" evidence="1">
    <location>
        <begin position="223"/>
        <end position="249"/>
    </location>
</feature>
<accession>A0A365XYE3</accession>
<comment type="caution">
    <text evidence="2">The sequence shown here is derived from an EMBL/GenBank/DDBJ whole genome shotgun (WGS) entry which is preliminary data.</text>
</comment>
<gene>
    <name evidence="2" type="ORF">DF182_01720</name>
</gene>
<evidence type="ECO:0000313" key="2">
    <source>
        <dbReference type="EMBL" id="RBL91367.1"/>
    </source>
</evidence>
<feature type="transmembrane region" description="Helical" evidence="1">
    <location>
        <begin position="413"/>
        <end position="441"/>
    </location>
</feature>
<protein>
    <recommendedName>
        <fullName evidence="4">O-antigen ligase domain-containing protein</fullName>
    </recommendedName>
</protein>